<keyword evidence="4" id="KW-1185">Reference proteome</keyword>
<evidence type="ECO:0000259" key="1">
    <source>
        <dbReference type="Pfam" id="PF03235"/>
    </source>
</evidence>
<dbReference type="AlphaFoldDB" id="A0A6J5G2R6"/>
<evidence type="ECO:0000313" key="4">
    <source>
        <dbReference type="Proteomes" id="UP000494252"/>
    </source>
</evidence>
<dbReference type="EMBL" id="CADIKI010000007">
    <property type="protein sequence ID" value="CAB3790911.1"/>
    <property type="molecule type" value="Genomic_DNA"/>
</dbReference>
<evidence type="ECO:0000259" key="2">
    <source>
        <dbReference type="Pfam" id="PF07510"/>
    </source>
</evidence>
<dbReference type="InterPro" id="IPR004919">
    <property type="entry name" value="GmrSD_N"/>
</dbReference>
<name>A0A6J5G2R6_9BURK</name>
<evidence type="ECO:0008006" key="5">
    <source>
        <dbReference type="Google" id="ProtNLM"/>
    </source>
</evidence>
<proteinExistence type="predicted"/>
<protein>
    <recommendedName>
        <fullName evidence="5">DUF262 domain-containing protein</fullName>
    </recommendedName>
</protein>
<organism evidence="3 4">
    <name type="scientific">Paraburkholderia fynbosensis</name>
    <dbReference type="NCBI Taxonomy" id="1200993"/>
    <lineage>
        <taxon>Bacteria</taxon>
        <taxon>Pseudomonadati</taxon>
        <taxon>Pseudomonadota</taxon>
        <taxon>Betaproteobacteria</taxon>
        <taxon>Burkholderiales</taxon>
        <taxon>Burkholderiaceae</taxon>
        <taxon>Paraburkholderia</taxon>
    </lineage>
</organism>
<dbReference type="Pfam" id="PF03235">
    <property type="entry name" value="GmrSD_N"/>
    <property type="match status" value="1"/>
</dbReference>
<dbReference type="RefSeq" id="WP_175160591.1">
    <property type="nucleotide sequence ID" value="NZ_CADIKI010000007.1"/>
</dbReference>
<dbReference type="PANTHER" id="PTHR35149">
    <property type="entry name" value="SLL5132 PROTEIN"/>
    <property type="match status" value="1"/>
</dbReference>
<dbReference type="Proteomes" id="UP000494252">
    <property type="component" value="Unassembled WGS sequence"/>
</dbReference>
<dbReference type="InterPro" id="IPR011089">
    <property type="entry name" value="GmrSD_C"/>
</dbReference>
<reference evidence="3 4" key="1">
    <citation type="submission" date="2020-04" db="EMBL/GenBank/DDBJ databases">
        <authorList>
            <person name="De Canck E."/>
        </authorList>
    </citation>
    <scope>NUCLEOTIDE SEQUENCE [LARGE SCALE GENOMIC DNA]</scope>
    <source>
        <strain evidence="3 4">LMG 27177</strain>
    </source>
</reference>
<evidence type="ECO:0000313" key="3">
    <source>
        <dbReference type="EMBL" id="CAB3790911.1"/>
    </source>
</evidence>
<dbReference type="PANTHER" id="PTHR35149:SF2">
    <property type="entry name" value="DUF262 DOMAIN-CONTAINING PROTEIN"/>
    <property type="match status" value="1"/>
</dbReference>
<dbReference type="Pfam" id="PF07510">
    <property type="entry name" value="GmrSD_C"/>
    <property type="match status" value="1"/>
</dbReference>
<gene>
    <name evidence="3" type="ORF">LMG27177_02944</name>
</gene>
<accession>A0A6J5G2R6</accession>
<sequence length="657" mass="74411">MEPSKQPLSKLLTIEGTQESYRIPKYQRPYSWTADDWQQLLDDINDDANDGDGHYMGSVICVDVSSGAPGEPRIFELIDGQQRLTTISCLLVAVWTKLNEIYTIATDQGDDSELDEDDRSDLKEIADDIRRKVVREKRYQKEETLPPSPSGGSIANDFFVGRKGRTDYFSRLLPSSQDSNRDDYLYALAHFGILPALDIQQPRNWGNRRVAKCLRYLTDELPDDIATLKLLTQRINSLVFIHIKVASQSDAFRLFEAINNRGVPLSALDIIKNAMLAALERQTPGSIDEAFETWSAMTERLGSETGLHESYLRHFYNAFQFEPGRRVPRANRATKSKLIDIFDQLIKNDAQTLLDDLAARAVFYGAITNPEDANLSASRQQRLINLAHIEARPSYQFLLYLFDRESKGKCSATDVDKVIDLLARFFVRRNLTGVPATNRLDALFVDLIEKSEAVVSHSKAVITYDFVRDAMLNAPRGDAPASDEDLESALKDHLYWYNPSMARYLLCRYAETRMTKEQFVDLWRRDEKGRYVWTIEHVLPQGTPLKKAWAEMLADGDKDEAATIQDEHAHLLGNLTLSAYNSNLSDAAFPDKQKKTTVTVAGEKASIGYQNGMVLNEVAYRHGNRSLCLATTDAWNENHILARGDVLSNAMLKDYRI</sequence>
<feature type="domain" description="GmrSD restriction endonucleases C-terminal" evidence="2">
    <location>
        <begin position="482"/>
        <end position="648"/>
    </location>
</feature>
<feature type="domain" description="GmrSD restriction endonucleases N-terminal" evidence="1">
    <location>
        <begin position="18"/>
        <end position="275"/>
    </location>
</feature>